<comment type="similarity">
    <text evidence="1">Belongs to the UbiK family.</text>
</comment>
<evidence type="ECO:0000256" key="1">
    <source>
        <dbReference type="HAMAP-Rule" id="MF_02216"/>
    </source>
</evidence>
<keyword evidence="1" id="KW-0831">Ubiquinone biosynthesis</keyword>
<comment type="function">
    <text evidence="1">Required for efficient ubiquinone (coenzyme Q) biosynthesis. UbiK is probably an accessory factor of Ubi enzymes and facilitates ubiquinone biosynthesis by acting as an assembly factor, a targeting factor, or both.</text>
</comment>
<dbReference type="GO" id="GO:0006744">
    <property type="term" value="P:ubiquinone biosynthetic process"/>
    <property type="evidence" value="ECO:0007669"/>
    <property type="project" value="UniProtKB-UniRule"/>
</dbReference>
<reference evidence="2 3" key="1">
    <citation type="journal article" date="2008" name="Int. J. Syst. Evol. Microbiol.">
        <title>Amphritea japonica sp. nov. and Amphritea balenae sp. nov., isolated from the sediment adjacent to sperm whale carcasses off Kagoshima, Japan.</title>
        <authorList>
            <person name="Miyazaki M."/>
            <person name="Nogi Y."/>
            <person name="Fujiwara Y."/>
            <person name="Kawato M."/>
            <person name="Nagahama T."/>
            <person name="Kubokawa K."/>
            <person name="Horikoshi K."/>
        </authorList>
    </citation>
    <scope>NUCLEOTIDE SEQUENCE [LARGE SCALE GENOMIC DNA]</scope>
    <source>
        <strain evidence="2 3">ATCC BAA-1530</strain>
    </source>
</reference>
<dbReference type="AlphaFoldDB" id="A0A7R6SRG5"/>
<proteinExistence type="inferred from homology"/>
<name>A0A7R6SRG5_9GAMM</name>
<dbReference type="PANTHER" id="PTHR38040">
    <property type="entry name" value="UBIQUINONE BIOSYNTHESIS ACCESSORY FACTOR UBIK"/>
    <property type="match status" value="1"/>
</dbReference>
<dbReference type="PANTHER" id="PTHR38040:SF1">
    <property type="entry name" value="UBIQUINONE BIOSYNTHESIS ACCESSORY FACTOR UBIK"/>
    <property type="match status" value="1"/>
</dbReference>
<dbReference type="KEGG" id="ajp:AMJAP_0166"/>
<keyword evidence="1" id="KW-0963">Cytoplasm</keyword>
<comment type="subcellular location">
    <subcellularLocation>
        <location evidence="1">Cytoplasm</location>
    </subcellularLocation>
</comment>
<dbReference type="EMBL" id="AP014545">
    <property type="protein sequence ID" value="BBB24765.1"/>
    <property type="molecule type" value="Genomic_DNA"/>
</dbReference>
<dbReference type="Proteomes" id="UP000595663">
    <property type="component" value="Chromosome"/>
</dbReference>
<accession>A0A7R6SRG5</accession>
<keyword evidence="1" id="KW-0175">Coiled coil</keyword>
<keyword evidence="3" id="KW-1185">Reference proteome</keyword>
<organism evidence="2 3">
    <name type="scientific">Amphritea japonica ATCC BAA-1530</name>
    <dbReference type="NCBI Taxonomy" id="1278309"/>
    <lineage>
        <taxon>Bacteria</taxon>
        <taxon>Pseudomonadati</taxon>
        <taxon>Pseudomonadota</taxon>
        <taxon>Gammaproteobacteria</taxon>
        <taxon>Oceanospirillales</taxon>
        <taxon>Oceanospirillaceae</taxon>
        <taxon>Amphritea</taxon>
    </lineage>
</organism>
<dbReference type="OrthoDB" id="5297354at2"/>
<protein>
    <recommendedName>
        <fullName evidence="1">Ubiquinone biosynthesis accessory factor UbiK</fullName>
    </recommendedName>
</protein>
<dbReference type="GO" id="GO:0005737">
    <property type="term" value="C:cytoplasm"/>
    <property type="evidence" value="ECO:0007669"/>
    <property type="project" value="UniProtKB-SubCell"/>
</dbReference>
<feature type="coiled-coil region" evidence="1">
    <location>
        <begin position="53"/>
        <end position="80"/>
    </location>
</feature>
<dbReference type="HAMAP" id="MF_02216">
    <property type="entry name" value="UbiK"/>
    <property type="match status" value="1"/>
</dbReference>
<dbReference type="RefSeq" id="WP_019621063.1">
    <property type="nucleotide sequence ID" value="NZ_AP014545.1"/>
</dbReference>
<comment type="pathway">
    <text evidence="1">Cofactor biosynthesis; ubiquinone biosynthesis.</text>
</comment>
<sequence length="85" mass="9705">MINSKLLEGISEQIGQLFEQARQSSTDAELKPQIKALLQGTFSRMELVTREEFDAQSAVLARTRIKLEQLQQQLDQLENSARSDR</sequence>
<dbReference type="UniPathway" id="UPA00232"/>
<dbReference type="InterPro" id="IPR007475">
    <property type="entry name" value="UbiK"/>
</dbReference>
<evidence type="ECO:0000313" key="2">
    <source>
        <dbReference type="EMBL" id="BBB24765.1"/>
    </source>
</evidence>
<dbReference type="Pfam" id="PF04380">
    <property type="entry name" value="BMFP"/>
    <property type="match status" value="1"/>
</dbReference>
<evidence type="ECO:0000313" key="3">
    <source>
        <dbReference type="Proteomes" id="UP000595663"/>
    </source>
</evidence>
<gene>
    <name evidence="1" type="primary">ubiK</name>
    <name evidence="2" type="ORF">AMJAP_0166</name>
</gene>